<feature type="modified residue" description="N6-lipoyllysine" evidence="3 4">
    <location>
        <position position="60"/>
    </location>
</feature>
<dbReference type="CDD" id="cd06848">
    <property type="entry name" value="GCS_H"/>
    <property type="match status" value="1"/>
</dbReference>
<dbReference type="SUPFAM" id="SSF51230">
    <property type="entry name" value="Single hybrid motif"/>
    <property type="match status" value="1"/>
</dbReference>
<evidence type="ECO:0000256" key="2">
    <source>
        <dbReference type="ARBA" id="ARBA00022823"/>
    </source>
</evidence>
<comment type="cofactor">
    <cofactor evidence="3">
        <name>(R)-lipoate</name>
        <dbReference type="ChEBI" id="CHEBI:83088"/>
    </cofactor>
    <text evidence="3">Binds 1 lipoyl cofactor covalently.</text>
</comment>
<keyword evidence="2 3" id="KW-0450">Lipoyl</keyword>
<feature type="domain" description="Lipoyl-binding" evidence="5">
    <location>
        <begin position="19"/>
        <end position="101"/>
    </location>
</feature>
<dbReference type="HAMAP" id="MF_00272">
    <property type="entry name" value="GcvH"/>
    <property type="match status" value="1"/>
</dbReference>
<dbReference type="GO" id="GO:0009249">
    <property type="term" value="P:protein lipoylation"/>
    <property type="evidence" value="ECO:0007669"/>
    <property type="project" value="TreeGrafter"/>
</dbReference>
<evidence type="ECO:0000256" key="3">
    <source>
        <dbReference type="HAMAP-Rule" id="MF_00272"/>
    </source>
</evidence>
<dbReference type="Pfam" id="PF01597">
    <property type="entry name" value="GCV_H"/>
    <property type="match status" value="1"/>
</dbReference>
<dbReference type="PROSITE" id="PS50968">
    <property type="entry name" value="BIOTINYL_LIPOYL"/>
    <property type="match status" value="1"/>
</dbReference>
<dbReference type="RefSeq" id="WP_085882526.1">
    <property type="nucleotide sequence ID" value="NZ_FWFR01000001.1"/>
</dbReference>
<comment type="function">
    <text evidence="3">The glycine cleavage system catalyzes the degradation of glycine. The H protein shuttles the methylamine group of glycine from the P protein to the T protein.</text>
</comment>
<dbReference type="InParanoid" id="A0A1Y5S8A8"/>
<dbReference type="NCBIfam" id="TIGR00527">
    <property type="entry name" value="gcvH"/>
    <property type="match status" value="1"/>
</dbReference>
<sequence>MADIRYTEDHEWISVEGKVGTIGITDYAQNQLGDVVYVELPEVGREVAKGDETAVVESVKAASEIYAPVGGKVTAVNQALEENYGLVNEDAAGAGWFMKLELSDPAELDGLMDEAAYAEFVKSLG</sequence>
<organism evidence="6 7">
    <name type="scientific">Oceanibacterium hippocampi</name>
    <dbReference type="NCBI Taxonomy" id="745714"/>
    <lineage>
        <taxon>Bacteria</taxon>
        <taxon>Pseudomonadati</taxon>
        <taxon>Pseudomonadota</taxon>
        <taxon>Alphaproteobacteria</taxon>
        <taxon>Sneathiellales</taxon>
        <taxon>Sneathiellaceae</taxon>
        <taxon>Oceanibacterium</taxon>
    </lineage>
</organism>
<evidence type="ECO:0000313" key="6">
    <source>
        <dbReference type="EMBL" id="SLN33747.1"/>
    </source>
</evidence>
<evidence type="ECO:0000256" key="1">
    <source>
        <dbReference type="ARBA" id="ARBA00009249"/>
    </source>
</evidence>
<dbReference type="InterPro" id="IPR000089">
    <property type="entry name" value="Biotin_lipoyl"/>
</dbReference>
<dbReference type="FunCoup" id="A0A1Y5S8A8">
    <property type="interactions" value="604"/>
</dbReference>
<dbReference type="GO" id="GO:0019464">
    <property type="term" value="P:glycine decarboxylation via glycine cleavage system"/>
    <property type="evidence" value="ECO:0007669"/>
    <property type="project" value="UniProtKB-UniRule"/>
</dbReference>
<dbReference type="Gene3D" id="2.40.50.100">
    <property type="match status" value="1"/>
</dbReference>
<gene>
    <name evidence="3 6" type="primary">gcvH</name>
    <name evidence="6" type="ORF">OCH7691_01297</name>
</gene>
<dbReference type="GO" id="GO:0005737">
    <property type="term" value="C:cytoplasm"/>
    <property type="evidence" value="ECO:0007669"/>
    <property type="project" value="TreeGrafter"/>
</dbReference>
<dbReference type="AlphaFoldDB" id="A0A1Y5S8A8"/>
<reference evidence="6 7" key="1">
    <citation type="submission" date="2017-03" db="EMBL/GenBank/DDBJ databases">
        <authorList>
            <person name="Afonso C.L."/>
            <person name="Miller P.J."/>
            <person name="Scott M.A."/>
            <person name="Spackman E."/>
            <person name="Goraichik I."/>
            <person name="Dimitrov K.M."/>
            <person name="Suarez D.L."/>
            <person name="Swayne D.E."/>
        </authorList>
    </citation>
    <scope>NUCLEOTIDE SEQUENCE [LARGE SCALE GENOMIC DNA]</scope>
    <source>
        <strain evidence="6 7">CECT 7691</strain>
    </source>
</reference>
<protein>
    <recommendedName>
        <fullName evidence="3">Glycine cleavage system H protein</fullName>
    </recommendedName>
</protein>
<dbReference type="InterPro" id="IPR002930">
    <property type="entry name" value="GCV_H"/>
</dbReference>
<evidence type="ECO:0000259" key="5">
    <source>
        <dbReference type="PROSITE" id="PS50968"/>
    </source>
</evidence>
<evidence type="ECO:0000313" key="7">
    <source>
        <dbReference type="Proteomes" id="UP000193200"/>
    </source>
</evidence>
<dbReference type="OrthoDB" id="9796712at2"/>
<dbReference type="InterPro" id="IPR011053">
    <property type="entry name" value="Single_hybrid_motif"/>
</dbReference>
<evidence type="ECO:0000256" key="4">
    <source>
        <dbReference type="PIRSR" id="PIRSR617453-50"/>
    </source>
</evidence>
<proteinExistence type="inferred from homology"/>
<dbReference type="InterPro" id="IPR017453">
    <property type="entry name" value="GCV_H_sub"/>
</dbReference>
<name>A0A1Y5S8A8_9PROT</name>
<dbReference type="Proteomes" id="UP000193200">
    <property type="component" value="Unassembled WGS sequence"/>
</dbReference>
<keyword evidence="7" id="KW-1185">Reference proteome</keyword>
<dbReference type="InterPro" id="IPR033753">
    <property type="entry name" value="GCV_H/Fam206"/>
</dbReference>
<dbReference type="NCBIfam" id="NF002270">
    <property type="entry name" value="PRK01202.1"/>
    <property type="match status" value="1"/>
</dbReference>
<dbReference type="PANTHER" id="PTHR11715">
    <property type="entry name" value="GLYCINE CLEAVAGE SYSTEM H PROTEIN"/>
    <property type="match status" value="1"/>
</dbReference>
<dbReference type="EMBL" id="FWFR01000001">
    <property type="protein sequence ID" value="SLN33747.1"/>
    <property type="molecule type" value="Genomic_DNA"/>
</dbReference>
<accession>A0A1Y5S8A8</accession>
<dbReference type="GO" id="GO:0005960">
    <property type="term" value="C:glycine cleavage complex"/>
    <property type="evidence" value="ECO:0007669"/>
    <property type="project" value="InterPro"/>
</dbReference>
<dbReference type="PANTHER" id="PTHR11715:SF3">
    <property type="entry name" value="GLYCINE CLEAVAGE SYSTEM H PROTEIN-RELATED"/>
    <property type="match status" value="1"/>
</dbReference>
<comment type="similarity">
    <text evidence="1 3">Belongs to the GcvH family.</text>
</comment>
<comment type="subunit">
    <text evidence="3">The glycine cleavage system is composed of four proteins: P, T, L and H.</text>
</comment>